<dbReference type="SUPFAM" id="SSF111384">
    <property type="entry name" value="OmpH-like"/>
    <property type="match status" value="1"/>
</dbReference>
<dbReference type="GO" id="GO:0005829">
    <property type="term" value="C:cytosol"/>
    <property type="evidence" value="ECO:0007669"/>
    <property type="project" value="TreeGrafter"/>
</dbReference>
<protein>
    <submittedName>
        <fullName evidence="5">OmpH family outer membrane protein</fullName>
    </submittedName>
</protein>
<proteinExistence type="inferred from homology"/>
<comment type="similarity">
    <text evidence="1">Belongs to the Skp family.</text>
</comment>
<dbReference type="OrthoDB" id="1524711at2"/>
<dbReference type="AlphaFoldDB" id="A0A7L8AES2"/>
<dbReference type="Gene3D" id="3.30.910.20">
    <property type="entry name" value="Skp domain"/>
    <property type="match status" value="1"/>
</dbReference>
<dbReference type="KEGG" id="phal:H9I45_14360"/>
<dbReference type="SMART" id="SM00935">
    <property type="entry name" value="OmpH"/>
    <property type="match status" value="1"/>
</dbReference>
<evidence type="ECO:0000313" key="5">
    <source>
        <dbReference type="EMBL" id="QOD60508.1"/>
    </source>
</evidence>
<reference evidence="5 6" key="1">
    <citation type="journal article" date="2016" name="Int. J. Syst. Evol. Microbiol.">
        <title>Polaribacter haliotis sp. nov., isolated from the gut of abalone Haliotis discus hannai.</title>
        <authorList>
            <person name="Kim Y.O."/>
            <person name="Park I.S."/>
            <person name="Park S."/>
            <person name="Nam B.H."/>
            <person name="Park J.M."/>
            <person name="Kim D.G."/>
            <person name="Yoon J.H."/>
        </authorList>
    </citation>
    <scope>NUCLEOTIDE SEQUENCE [LARGE SCALE GENOMIC DNA]</scope>
    <source>
        <strain evidence="5 6">KCTC 52418</strain>
    </source>
</reference>
<gene>
    <name evidence="5" type="ORF">H9I45_14360</name>
</gene>
<evidence type="ECO:0000313" key="6">
    <source>
        <dbReference type="Proteomes" id="UP000516764"/>
    </source>
</evidence>
<organism evidence="5 6">
    <name type="scientific">Polaribacter haliotis</name>
    <dbReference type="NCBI Taxonomy" id="1888915"/>
    <lineage>
        <taxon>Bacteria</taxon>
        <taxon>Pseudomonadati</taxon>
        <taxon>Bacteroidota</taxon>
        <taxon>Flavobacteriia</taxon>
        <taxon>Flavobacteriales</taxon>
        <taxon>Flavobacteriaceae</taxon>
    </lineage>
</organism>
<keyword evidence="6" id="KW-1185">Reference proteome</keyword>
<dbReference type="InterPro" id="IPR005632">
    <property type="entry name" value="Chaperone_Skp"/>
</dbReference>
<dbReference type="PANTHER" id="PTHR35089">
    <property type="entry name" value="CHAPERONE PROTEIN SKP"/>
    <property type="match status" value="1"/>
</dbReference>
<feature type="signal peptide" evidence="4">
    <location>
        <begin position="1"/>
        <end position="23"/>
    </location>
</feature>
<evidence type="ECO:0000256" key="2">
    <source>
        <dbReference type="ARBA" id="ARBA00022729"/>
    </source>
</evidence>
<accession>A0A7L8AES2</accession>
<dbReference type="RefSeq" id="WP_088354439.1">
    <property type="nucleotide sequence ID" value="NZ_CP061813.1"/>
</dbReference>
<dbReference type="GO" id="GO:0050821">
    <property type="term" value="P:protein stabilization"/>
    <property type="evidence" value="ECO:0007669"/>
    <property type="project" value="TreeGrafter"/>
</dbReference>
<dbReference type="Pfam" id="PF03938">
    <property type="entry name" value="OmpH"/>
    <property type="match status" value="1"/>
</dbReference>
<dbReference type="EMBL" id="CP061813">
    <property type="protein sequence ID" value="QOD60508.1"/>
    <property type="molecule type" value="Genomic_DNA"/>
</dbReference>
<evidence type="ECO:0000256" key="4">
    <source>
        <dbReference type="SAM" id="SignalP"/>
    </source>
</evidence>
<keyword evidence="2 4" id="KW-0732">Signal</keyword>
<evidence type="ECO:0000256" key="3">
    <source>
        <dbReference type="SAM" id="Coils"/>
    </source>
</evidence>
<evidence type="ECO:0000256" key="1">
    <source>
        <dbReference type="ARBA" id="ARBA00009091"/>
    </source>
</evidence>
<name>A0A7L8AES2_9FLAO</name>
<keyword evidence="3" id="KW-0175">Coiled coil</keyword>
<dbReference type="InterPro" id="IPR024930">
    <property type="entry name" value="Skp_dom_sf"/>
</dbReference>
<dbReference type="Proteomes" id="UP000516764">
    <property type="component" value="Chromosome"/>
</dbReference>
<feature type="chain" id="PRO_5032931020" evidence="4">
    <location>
        <begin position="24"/>
        <end position="176"/>
    </location>
</feature>
<sequence length="176" mass="19746">MKNLKTLLLIAVFTLGVAGVANAQKIGHVDYQRVIDNMPQTRALSVTLEKLGKSYQSEIEGMKKKLEAKYQKYTAEQGTQTPDTNKKRAEEVQVDRARYEQAQQTAYQEMQKKQAEELQPIVKKAEKAIEEVAAAKGILYVFDAKSLIVKKGEDIYDAVKAKLGLLKDKPKTEATK</sequence>
<feature type="coiled-coil region" evidence="3">
    <location>
        <begin position="56"/>
        <end position="116"/>
    </location>
</feature>
<dbReference type="PANTHER" id="PTHR35089:SF1">
    <property type="entry name" value="CHAPERONE PROTEIN SKP"/>
    <property type="match status" value="1"/>
</dbReference>
<dbReference type="GO" id="GO:0051082">
    <property type="term" value="F:unfolded protein binding"/>
    <property type="evidence" value="ECO:0007669"/>
    <property type="project" value="InterPro"/>
</dbReference>